<comment type="caution">
    <text evidence="2">The sequence shown here is derived from an EMBL/GenBank/DDBJ whole genome shotgun (WGS) entry which is preliminary data.</text>
</comment>
<dbReference type="OrthoDB" id="2122308at2759"/>
<keyword evidence="3" id="KW-1185">Reference proteome</keyword>
<accession>A0A9P8L307</accession>
<reference evidence="2" key="1">
    <citation type="submission" date="2021-03" db="EMBL/GenBank/DDBJ databases">
        <title>Comparative genomics and phylogenomic investigation of the class Geoglossomycetes provide insights into ecological specialization and systematics.</title>
        <authorList>
            <person name="Melie T."/>
            <person name="Pirro S."/>
            <person name="Miller A.N."/>
            <person name="Quandt A."/>
        </authorList>
    </citation>
    <scope>NUCLEOTIDE SEQUENCE</scope>
    <source>
        <strain evidence="2">GBOQ0MN5Z8</strain>
    </source>
</reference>
<dbReference type="AlphaFoldDB" id="A0A9P8L307"/>
<dbReference type="Proteomes" id="UP000698800">
    <property type="component" value="Unassembled WGS sequence"/>
</dbReference>
<protein>
    <recommendedName>
        <fullName evidence="4">STF2-like protein</fullName>
    </recommendedName>
</protein>
<organism evidence="2 3">
    <name type="scientific">Glutinoglossum americanum</name>
    <dbReference type="NCBI Taxonomy" id="1670608"/>
    <lineage>
        <taxon>Eukaryota</taxon>
        <taxon>Fungi</taxon>
        <taxon>Dikarya</taxon>
        <taxon>Ascomycota</taxon>
        <taxon>Pezizomycotina</taxon>
        <taxon>Geoglossomycetes</taxon>
        <taxon>Geoglossales</taxon>
        <taxon>Geoglossaceae</taxon>
        <taxon>Glutinoglossum</taxon>
    </lineage>
</organism>
<proteinExistence type="predicted"/>
<evidence type="ECO:0000313" key="3">
    <source>
        <dbReference type="Proteomes" id="UP000698800"/>
    </source>
</evidence>
<evidence type="ECO:0000313" key="2">
    <source>
        <dbReference type="EMBL" id="KAH0544676.1"/>
    </source>
</evidence>
<evidence type="ECO:0000256" key="1">
    <source>
        <dbReference type="SAM" id="MobiDB-lite"/>
    </source>
</evidence>
<name>A0A9P8L307_9PEZI</name>
<dbReference type="EMBL" id="JAGHQL010000015">
    <property type="protein sequence ID" value="KAH0544676.1"/>
    <property type="molecule type" value="Genomic_DNA"/>
</dbReference>
<evidence type="ECO:0008006" key="4">
    <source>
        <dbReference type="Google" id="ProtNLM"/>
    </source>
</evidence>
<sequence>MGAILHRNSHTLQGVPCTRIPNSSVHPSFQVLTNGATLLIVTRSHKVNDRDHAGLADGTAAPEEHLPRYFAKHGPVDADPKKTKKDGAGKGNWGRKGDEIEDYNYNLTNPRRRSNSSTAVSKDFKTKFEAVDPEPVFEEELHGPTLGEDEKDLSTVSTTSSASVEDEEVTK</sequence>
<gene>
    <name evidence="2" type="ORF">FGG08_001181</name>
</gene>
<feature type="region of interest" description="Disordered" evidence="1">
    <location>
        <begin position="71"/>
        <end position="171"/>
    </location>
</feature>
<feature type="compositionally biased region" description="Polar residues" evidence="1">
    <location>
        <begin position="105"/>
        <end position="120"/>
    </location>
</feature>
<feature type="compositionally biased region" description="Low complexity" evidence="1">
    <location>
        <begin position="154"/>
        <end position="163"/>
    </location>
</feature>
<feature type="compositionally biased region" description="Basic and acidic residues" evidence="1">
    <location>
        <begin position="74"/>
        <end position="88"/>
    </location>
</feature>